<keyword evidence="4" id="KW-0238">DNA-binding</keyword>
<feature type="domain" description="KfrA N-terminal DNA-binding" evidence="3">
    <location>
        <begin position="11"/>
        <end position="120"/>
    </location>
</feature>
<sequence length="346" mass="38349">MSRISDTRLRTRETASRLVAAGKRPHELTVDLIYAEIRQGSRTTINDELKQWKDEKTRGDALASQLPPAVADAMLAAWAVAVEHGEKVYDARVGELEQAGVQAEARAAQAEEARDEALEQLRLRDVEFAASNEQIAALKAQLDAANARANEASTRAATLETLRDAERMLAETRAQEQRTAHEHAIAAMRAGQEARDAAFQSELDKATQRMEGVQKHMMQQISEAREERRRADALAASAQQRNEQLVSELGAARAQEAQQTNALRDAQRRLDALLAQEAQWQRERAALESELTRLATLRGQPVASSKRTGARKKPRTALDAPRVTRITRVARTRSVQAETNDRAKGD</sequence>
<feature type="region of interest" description="Disordered" evidence="2">
    <location>
        <begin position="299"/>
        <end position="346"/>
    </location>
</feature>
<accession>A0AAQ1JUX9</accession>
<dbReference type="InterPro" id="IPR021104">
    <property type="entry name" value="KfrA_DNA-bd_N"/>
</dbReference>
<organism evidence="4 5">
    <name type="scientific">Paraburkholderia tropica</name>
    <dbReference type="NCBI Taxonomy" id="92647"/>
    <lineage>
        <taxon>Bacteria</taxon>
        <taxon>Pseudomonadati</taxon>
        <taxon>Pseudomonadota</taxon>
        <taxon>Betaproteobacteria</taxon>
        <taxon>Burkholderiales</taxon>
        <taxon>Burkholderiaceae</taxon>
        <taxon>Paraburkholderia</taxon>
    </lineage>
</organism>
<protein>
    <submittedName>
        <fullName evidence="4">Replication region DNA-binding N-term</fullName>
    </submittedName>
</protein>
<feature type="compositionally biased region" description="Low complexity" evidence="2">
    <location>
        <begin position="323"/>
        <end position="335"/>
    </location>
</feature>
<evidence type="ECO:0000256" key="2">
    <source>
        <dbReference type="SAM" id="MobiDB-lite"/>
    </source>
</evidence>
<evidence type="ECO:0000256" key="1">
    <source>
        <dbReference type="SAM" id="Coils"/>
    </source>
</evidence>
<dbReference type="RefSeq" id="WP_074984196.1">
    <property type="nucleotide sequence ID" value="NZ_CADFGN010000009.1"/>
</dbReference>
<keyword evidence="1" id="KW-0175">Coiled coil</keyword>
<evidence type="ECO:0000313" key="5">
    <source>
        <dbReference type="Proteomes" id="UP000183529"/>
    </source>
</evidence>
<dbReference type="EMBL" id="FNZM01000009">
    <property type="protein sequence ID" value="SEJ84430.1"/>
    <property type="molecule type" value="Genomic_DNA"/>
</dbReference>
<reference evidence="4 5" key="1">
    <citation type="submission" date="2016-10" db="EMBL/GenBank/DDBJ databases">
        <authorList>
            <person name="Varghese N."/>
            <person name="Submissions S."/>
        </authorList>
    </citation>
    <scope>NUCLEOTIDE SEQUENCE [LARGE SCALE GENOMIC DNA]</scope>
    <source>
        <strain evidence="4 5">LMG 22274</strain>
    </source>
</reference>
<evidence type="ECO:0000259" key="3">
    <source>
        <dbReference type="Pfam" id="PF11740"/>
    </source>
</evidence>
<dbReference type="GeneID" id="61302341"/>
<proteinExistence type="predicted"/>
<comment type="caution">
    <text evidence="4">The sequence shown here is derived from an EMBL/GenBank/DDBJ whole genome shotgun (WGS) entry which is preliminary data.</text>
</comment>
<dbReference type="AlphaFoldDB" id="A0AAQ1JUX9"/>
<gene>
    <name evidence="4" type="ORF">SAMN05216550_109151</name>
</gene>
<feature type="coiled-coil region" evidence="1">
    <location>
        <begin position="221"/>
        <end position="290"/>
    </location>
</feature>
<name>A0AAQ1JUX9_9BURK</name>
<evidence type="ECO:0000313" key="4">
    <source>
        <dbReference type="EMBL" id="SEJ84430.1"/>
    </source>
</evidence>
<dbReference type="Proteomes" id="UP000183529">
    <property type="component" value="Unassembled WGS sequence"/>
</dbReference>
<dbReference type="GO" id="GO:0003677">
    <property type="term" value="F:DNA binding"/>
    <property type="evidence" value="ECO:0007669"/>
    <property type="project" value="UniProtKB-KW"/>
</dbReference>
<feature type="coiled-coil region" evidence="1">
    <location>
        <begin position="93"/>
        <end position="182"/>
    </location>
</feature>
<dbReference type="Pfam" id="PF11740">
    <property type="entry name" value="KfrA_N"/>
    <property type="match status" value="1"/>
</dbReference>